<evidence type="ECO:0000259" key="11">
    <source>
        <dbReference type="Pfam" id="PF16916"/>
    </source>
</evidence>
<keyword evidence="4 9" id="KW-0812">Transmembrane</keyword>
<dbReference type="InterPro" id="IPR058533">
    <property type="entry name" value="Cation_efflux_TM"/>
</dbReference>
<evidence type="ECO:0000313" key="12">
    <source>
        <dbReference type="EMBL" id="MDQ0314510.1"/>
    </source>
</evidence>
<comment type="similarity">
    <text evidence="2">Belongs to the cation diffusion facilitator (CDF) transporter (TC 2.A.4) family. SLC30A subfamily.</text>
</comment>
<evidence type="ECO:0000256" key="1">
    <source>
        <dbReference type="ARBA" id="ARBA00004141"/>
    </source>
</evidence>
<evidence type="ECO:0000256" key="6">
    <source>
        <dbReference type="ARBA" id="ARBA00022989"/>
    </source>
</evidence>
<keyword evidence="13" id="KW-1185">Reference proteome</keyword>
<comment type="caution">
    <text evidence="12">The sequence shown here is derived from an EMBL/GenBank/DDBJ whole genome shotgun (WGS) entry which is preliminary data.</text>
</comment>
<feature type="transmembrane region" description="Helical" evidence="9">
    <location>
        <begin position="92"/>
        <end position="111"/>
    </location>
</feature>
<dbReference type="PANTHER" id="PTHR11562:SF17">
    <property type="entry name" value="RE54080P-RELATED"/>
    <property type="match status" value="1"/>
</dbReference>
<sequence>MAHSHGGGHEHGHSHGHASDNERATAIAAFLTGGFMIAEAAGGIIANSLTLLADAAHMLTDCVALGLAWWAFRQSRKPATPELTFGRHRMPVLIAFANGIVLLLLTAWIVVEAIDRLFDPQPVSSIPLLVVAWLGLLVNIAAFLVLSGGNKGSLNIRAAVLHVISDLLGSVAAIIAGGVILFTGFMAIDPILSMVVSALILRTTIRLLRESSHILLEGAPSGIEPEAIAEDLTAMVPGVEKVHHVHIWSLSEERSLVTLHAVVDQETDIAMATAGIRARLADRFGVGHATVELETPGRETVAEVEPCPTEPDRHGH</sequence>
<evidence type="ECO:0000256" key="9">
    <source>
        <dbReference type="SAM" id="Phobius"/>
    </source>
</evidence>
<feature type="domain" description="Cation efflux protein transmembrane" evidence="10">
    <location>
        <begin position="27"/>
        <end position="216"/>
    </location>
</feature>
<feature type="transmembrane region" description="Helical" evidence="9">
    <location>
        <begin position="123"/>
        <end position="146"/>
    </location>
</feature>
<name>A0AAE3VM61_9HYPH</name>
<evidence type="ECO:0000256" key="4">
    <source>
        <dbReference type="ARBA" id="ARBA00022692"/>
    </source>
</evidence>
<evidence type="ECO:0000259" key="10">
    <source>
        <dbReference type="Pfam" id="PF01545"/>
    </source>
</evidence>
<dbReference type="InterPro" id="IPR027469">
    <property type="entry name" value="Cation_efflux_TMD_sf"/>
</dbReference>
<organism evidence="12 13">
    <name type="scientific">Amorphus orientalis</name>
    <dbReference type="NCBI Taxonomy" id="649198"/>
    <lineage>
        <taxon>Bacteria</taxon>
        <taxon>Pseudomonadati</taxon>
        <taxon>Pseudomonadota</taxon>
        <taxon>Alphaproteobacteria</taxon>
        <taxon>Hyphomicrobiales</taxon>
        <taxon>Amorphaceae</taxon>
        <taxon>Amorphus</taxon>
    </lineage>
</organism>
<dbReference type="SUPFAM" id="SSF161111">
    <property type="entry name" value="Cation efflux protein transmembrane domain-like"/>
    <property type="match status" value="1"/>
</dbReference>
<evidence type="ECO:0000313" key="13">
    <source>
        <dbReference type="Proteomes" id="UP001229244"/>
    </source>
</evidence>
<evidence type="ECO:0000256" key="5">
    <source>
        <dbReference type="ARBA" id="ARBA00022906"/>
    </source>
</evidence>
<dbReference type="RefSeq" id="WP_306884286.1">
    <property type="nucleotide sequence ID" value="NZ_JAUSUL010000001.1"/>
</dbReference>
<protein>
    <submittedName>
        <fullName evidence="12">Cobalt-zinc-cadmium efflux system protein</fullName>
    </submittedName>
</protein>
<dbReference type="InterPro" id="IPR027470">
    <property type="entry name" value="Cation_efflux_CTD"/>
</dbReference>
<keyword evidence="5" id="KW-0862">Zinc</keyword>
<keyword evidence="8 9" id="KW-0472">Membrane</keyword>
<keyword evidence="5" id="KW-0864">Zinc transport</keyword>
<dbReference type="SUPFAM" id="SSF160240">
    <property type="entry name" value="Cation efflux protein cytoplasmic domain-like"/>
    <property type="match status" value="1"/>
</dbReference>
<dbReference type="AlphaFoldDB" id="A0AAE3VM61"/>
<dbReference type="Pfam" id="PF16916">
    <property type="entry name" value="ZT_dimer"/>
    <property type="match status" value="1"/>
</dbReference>
<feature type="transmembrane region" description="Helical" evidence="9">
    <location>
        <begin position="51"/>
        <end position="72"/>
    </location>
</feature>
<gene>
    <name evidence="12" type="ORF">J2S73_000947</name>
</gene>
<dbReference type="GO" id="GO:0005886">
    <property type="term" value="C:plasma membrane"/>
    <property type="evidence" value="ECO:0007669"/>
    <property type="project" value="TreeGrafter"/>
</dbReference>
<feature type="transmembrane region" description="Helical" evidence="9">
    <location>
        <begin position="24"/>
        <end position="45"/>
    </location>
</feature>
<feature type="domain" description="Cation efflux protein cytoplasmic" evidence="11">
    <location>
        <begin position="220"/>
        <end position="294"/>
    </location>
</feature>
<evidence type="ECO:0000256" key="7">
    <source>
        <dbReference type="ARBA" id="ARBA00023065"/>
    </source>
</evidence>
<dbReference type="PANTHER" id="PTHR11562">
    <property type="entry name" value="CATION EFFLUX PROTEIN/ ZINC TRANSPORTER"/>
    <property type="match status" value="1"/>
</dbReference>
<evidence type="ECO:0000256" key="2">
    <source>
        <dbReference type="ARBA" id="ARBA00008873"/>
    </source>
</evidence>
<feature type="transmembrane region" description="Helical" evidence="9">
    <location>
        <begin position="158"/>
        <end position="185"/>
    </location>
</feature>
<proteinExistence type="inferred from homology"/>
<reference evidence="12" key="1">
    <citation type="submission" date="2023-07" db="EMBL/GenBank/DDBJ databases">
        <title>Genomic Encyclopedia of Type Strains, Phase IV (KMG-IV): sequencing the most valuable type-strain genomes for metagenomic binning, comparative biology and taxonomic classification.</title>
        <authorList>
            <person name="Goeker M."/>
        </authorList>
    </citation>
    <scope>NUCLEOTIDE SEQUENCE</scope>
    <source>
        <strain evidence="12">DSM 21202</strain>
    </source>
</reference>
<dbReference type="Pfam" id="PF01545">
    <property type="entry name" value="Cation_efflux"/>
    <property type="match status" value="1"/>
</dbReference>
<dbReference type="InterPro" id="IPR036837">
    <property type="entry name" value="Cation_efflux_CTD_sf"/>
</dbReference>
<dbReference type="Gene3D" id="1.20.1510.10">
    <property type="entry name" value="Cation efflux protein transmembrane domain"/>
    <property type="match status" value="1"/>
</dbReference>
<keyword evidence="3" id="KW-0813">Transport</keyword>
<dbReference type="Proteomes" id="UP001229244">
    <property type="component" value="Unassembled WGS sequence"/>
</dbReference>
<accession>A0AAE3VM61</accession>
<comment type="subcellular location">
    <subcellularLocation>
        <location evidence="1">Membrane</location>
        <topology evidence="1">Multi-pass membrane protein</topology>
    </subcellularLocation>
</comment>
<evidence type="ECO:0000256" key="8">
    <source>
        <dbReference type="ARBA" id="ARBA00023136"/>
    </source>
</evidence>
<dbReference type="InterPro" id="IPR002524">
    <property type="entry name" value="Cation_efflux"/>
</dbReference>
<dbReference type="NCBIfam" id="TIGR01297">
    <property type="entry name" value="CDF"/>
    <property type="match status" value="1"/>
</dbReference>
<dbReference type="EMBL" id="JAUSUL010000001">
    <property type="protein sequence ID" value="MDQ0314510.1"/>
    <property type="molecule type" value="Genomic_DNA"/>
</dbReference>
<dbReference type="GO" id="GO:0005385">
    <property type="term" value="F:zinc ion transmembrane transporter activity"/>
    <property type="evidence" value="ECO:0007669"/>
    <property type="project" value="TreeGrafter"/>
</dbReference>
<dbReference type="InterPro" id="IPR050681">
    <property type="entry name" value="CDF/SLC30A"/>
</dbReference>
<keyword evidence="6 9" id="KW-1133">Transmembrane helix</keyword>
<keyword evidence="7" id="KW-0406">Ion transport</keyword>
<evidence type="ECO:0000256" key="3">
    <source>
        <dbReference type="ARBA" id="ARBA00022448"/>
    </source>
</evidence>